<dbReference type="GO" id="GO:0009088">
    <property type="term" value="P:threonine biosynthetic process"/>
    <property type="evidence" value="ECO:0007669"/>
    <property type="project" value="UniProtKB-UniRule"/>
</dbReference>
<feature type="modified residue" description="N6-(pyridoxal phosphate)lysine" evidence="12">
    <location>
        <position position="107"/>
    </location>
</feature>
<sequence length="434" mass="47950">MVRYYSTRDPHKKLVTFEEALLKGLAPDGGLYIPDRIPPIAPEAWLGARSLAEVGVAVLGEWLKGDIPVSDLEAIVHDALNFPCPLVKLSDDLYVLELFHGPTLSFKDFGARTMARLMQYFLRRRGERRIILVATSGDTGSAVADGFAGQENIEVVLLYPKGKVSEVQERQLITQRPGVRSFAVEGTFDDCQRMVKEAFVDPELAHLPLSSANSINIGRLLPQALYYLWAAAQLHRHTQATEVNFCVPSGNLGNLMAGILAALMGQPVHRFIAAHNDNHFFPDFLQGRVEAYQFHPTIATLSNAMDVGAPSNFERLYTLLGPEKLRAWVWGTTVSNEATLERMKKTYEATGYMACPHTAVGLEAQARYRQQTADPTPLISLACAHPAKFPDVVLKALGQEPPREPALQALYSRPTSVLTIGPTLQALKKFLHEL</sequence>
<evidence type="ECO:0000256" key="9">
    <source>
        <dbReference type="ARBA" id="ARBA00023239"/>
    </source>
</evidence>
<dbReference type="EC" id="4.2.3.1" evidence="4 11"/>
<protein>
    <recommendedName>
        <fullName evidence="5 11">Threonine synthase</fullName>
        <ecNumber evidence="4 11">4.2.3.1</ecNumber>
    </recommendedName>
</protein>
<dbReference type="PANTHER" id="PTHR42690">
    <property type="entry name" value="THREONINE SYNTHASE FAMILY MEMBER"/>
    <property type="match status" value="1"/>
</dbReference>
<dbReference type="InterPro" id="IPR000634">
    <property type="entry name" value="Ser/Thr_deHydtase_PyrdxlP-BS"/>
</dbReference>
<dbReference type="InterPro" id="IPR029144">
    <property type="entry name" value="Thr_synth_N"/>
</dbReference>
<dbReference type="Gene3D" id="3.90.1380.10">
    <property type="entry name" value="Threonine synthase, N-terminal domain"/>
    <property type="match status" value="1"/>
</dbReference>
<dbReference type="UniPathway" id="UPA00050">
    <property type="reaction ID" value="UER00065"/>
</dbReference>
<name>A0A7C3DFH5_MEIRU</name>
<keyword evidence="9 15" id="KW-0456">Lyase</keyword>
<dbReference type="InterPro" id="IPR036052">
    <property type="entry name" value="TrpB-like_PALP_sf"/>
</dbReference>
<evidence type="ECO:0000256" key="5">
    <source>
        <dbReference type="ARBA" id="ARBA00018679"/>
    </source>
</evidence>
<feature type="domain" description="Threonine synthase N-terminal" evidence="14">
    <location>
        <begin position="3"/>
        <end position="79"/>
    </location>
</feature>
<keyword evidence="7" id="KW-0791">Threonine biosynthesis</keyword>
<organism evidence="15">
    <name type="scientific">Meiothermus ruber</name>
    <dbReference type="NCBI Taxonomy" id="277"/>
    <lineage>
        <taxon>Bacteria</taxon>
        <taxon>Thermotogati</taxon>
        <taxon>Deinococcota</taxon>
        <taxon>Deinococci</taxon>
        <taxon>Thermales</taxon>
        <taxon>Thermaceae</taxon>
        <taxon>Meiothermus</taxon>
    </lineage>
</organism>
<dbReference type="PANTHER" id="PTHR42690:SF1">
    <property type="entry name" value="THREONINE SYNTHASE-LIKE 2"/>
    <property type="match status" value="1"/>
</dbReference>
<dbReference type="GO" id="GO:0030170">
    <property type="term" value="F:pyridoxal phosphate binding"/>
    <property type="evidence" value="ECO:0007669"/>
    <property type="project" value="InterPro"/>
</dbReference>
<keyword evidence="6" id="KW-0028">Amino-acid biosynthesis</keyword>
<evidence type="ECO:0000256" key="4">
    <source>
        <dbReference type="ARBA" id="ARBA00013028"/>
    </source>
</evidence>
<dbReference type="AlphaFoldDB" id="A0A7C3DFH5"/>
<comment type="pathway">
    <text evidence="2">Amino-acid biosynthesis; L-threonine biosynthesis; L-threonine from L-aspartate: step 5/5.</text>
</comment>
<dbReference type="EMBL" id="DSWI01000008">
    <property type="protein sequence ID" value="HFG19415.1"/>
    <property type="molecule type" value="Genomic_DNA"/>
</dbReference>
<evidence type="ECO:0000256" key="3">
    <source>
        <dbReference type="ARBA" id="ARBA00005517"/>
    </source>
</evidence>
<evidence type="ECO:0000256" key="7">
    <source>
        <dbReference type="ARBA" id="ARBA00022697"/>
    </source>
</evidence>
<evidence type="ECO:0000256" key="1">
    <source>
        <dbReference type="ARBA" id="ARBA00001933"/>
    </source>
</evidence>
<evidence type="ECO:0000256" key="6">
    <source>
        <dbReference type="ARBA" id="ARBA00022605"/>
    </source>
</evidence>
<reference evidence="15" key="1">
    <citation type="journal article" date="2020" name="mSystems">
        <title>Genome- and Community-Level Interaction Insights into Carbon Utilization and Element Cycling Functions of Hydrothermarchaeota in Hydrothermal Sediment.</title>
        <authorList>
            <person name="Zhou Z."/>
            <person name="Liu Y."/>
            <person name="Xu W."/>
            <person name="Pan J."/>
            <person name="Luo Z.H."/>
            <person name="Li M."/>
        </authorList>
    </citation>
    <scope>NUCLEOTIDE SEQUENCE [LARGE SCALE GENOMIC DNA]</scope>
    <source>
        <strain evidence="15">SpSt-524</strain>
    </source>
</reference>
<dbReference type="GO" id="GO:0004795">
    <property type="term" value="F:threonine synthase activity"/>
    <property type="evidence" value="ECO:0007669"/>
    <property type="project" value="UniProtKB-UniRule"/>
</dbReference>
<comment type="similarity">
    <text evidence="3">Belongs to the threonine synthase family.</text>
</comment>
<comment type="caution">
    <text evidence="15">The sequence shown here is derived from an EMBL/GenBank/DDBJ whole genome shotgun (WGS) entry which is preliminary data.</text>
</comment>
<evidence type="ECO:0000256" key="8">
    <source>
        <dbReference type="ARBA" id="ARBA00022898"/>
    </source>
</evidence>
<evidence type="ECO:0000256" key="2">
    <source>
        <dbReference type="ARBA" id="ARBA00004979"/>
    </source>
</evidence>
<dbReference type="SUPFAM" id="SSF53686">
    <property type="entry name" value="Tryptophan synthase beta subunit-like PLP-dependent enzymes"/>
    <property type="match status" value="1"/>
</dbReference>
<evidence type="ECO:0000259" key="14">
    <source>
        <dbReference type="Pfam" id="PF14821"/>
    </source>
</evidence>
<evidence type="ECO:0000259" key="13">
    <source>
        <dbReference type="Pfam" id="PF00291"/>
    </source>
</evidence>
<dbReference type="InterPro" id="IPR037158">
    <property type="entry name" value="Thr_synth_N_sf"/>
</dbReference>
<dbReference type="Pfam" id="PF14821">
    <property type="entry name" value="Thr_synth_N"/>
    <property type="match status" value="1"/>
</dbReference>
<dbReference type="PROSITE" id="PS00165">
    <property type="entry name" value="DEHYDRATASE_SER_THR"/>
    <property type="match status" value="1"/>
</dbReference>
<evidence type="ECO:0000256" key="10">
    <source>
        <dbReference type="ARBA" id="ARBA00049144"/>
    </source>
</evidence>
<dbReference type="Gene3D" id="3.40.50.1100">
    <property type="match status" value="2"/>
</dbReference>
<feature type="domain" description="Tryptophan synthase beta chain-like PALP" evidence="13">
    <location>
        <begin position="91"/>
        <end position="374"/>
    </location>
</feature>
<dbReference type="NCBIfam" id="TIGR00260">
    <property type="entry name" value="thrC"/>
    <property type="match status" value="1"/>
</dbReference>
<evidence type="ECO:0000256" key="11">
    <source>
        <dbReference type="NCBIfam" id="TIGR00260"/>
    </source>
</evidence>
<evidence type="ECO:0000256" key="12">
    <source>
        <dbReference type="PIRSR" id="PIRSR604450-51"/>
    </source>
</evidence>
<dbReference type="InterPro" id="IPR001926">
    <property type="entry name" value="TrpB-like_PALP"/>
</dbReference>
<proteinExistence type="inferred from homology"/>
<dbReference type="Pfam" id="PF00291">
    <property type="entry name" value="PALP"/>
    <property type="match status" value="1"/>
</dbReference>
<comment type="catalytic activity">
    <reaction evidence="10">
        <text>O-phospho-L-homoserine + H2O = L-threonine + phosphate</text>
        <dbReference type="Rhea" id="RHEA:10840"/>
        <dbReference type="ChEBI" id="CHEBI:15377"/>
        <dbReference type="ChEBI" id="CHEBI:43474"/>
        <dbReference type="ChEBI" id="CHEBI:57590"/>
        <dbReference type="ChEBI" id="CHEBI:57926"/>
        <dbReference type="EC" id="4.2.3.1"/>
    </reaction>
</comment>
<gene>
    <name evidence="15" type="ORF">ENS82_01675</name>
</gene>
<comment type="cofactor">
    <cofactor evidence="1 12">
        <name>pyridoxal 5'-phosphate</name>
        <dbReference type="ChEBI" id="CHEBI:597326"/>
    </cofactor>
</comment>
<dbReference type="InterPro" id="IPR004450">
    <property type="entry name" value="Thr_synthase-like"/>
</dbReference>
<accession>A0A7C3DFH5</accession>
<keyword evidence="8 12" id="KW-0663">Pyridoxal phosphate</keyword>
<dbReference type="InterPro" id="IPR051166">
    <property type="entry name" value="Threonine_Synthase"/>
</dbReference>
<evidence type="ECO:0000313" key="15">
    <source>
        <dbReference type="EMBL" id="HFG19415.1"/>
    </source>
</evidence>